<evidence type="ECO:0000256" key="1">
    <source>
        <dbReference type="SAM" id="MobiDB-lite"/>
    </source>
</evidence>
<name>A0A414RAS9_9FIRM</name>
<evidence type="ECO:0000313" key="2">
    <source>
        <dbReference type="EMBL" id="RHF90162.1"/>
    </source>
</evidence>
<organism evidence="2 3">
    <name type="scientific">Eubacterium ventriosum</name>
    <dbReference type="NCBI Taxonomy" id="39496"/>
    <lineage>
        <taxon>Bacteria</taxon>
        <taxon>Bacillati</taxon>
        <taxon>Bacillota</taxon>
        <taxon>Clostridia</taxon>
        <taxon>Eubacteriales</taxon>
        <taxon>Eubacteriaceae</taxon>
        <taxon>Eubacterium</taxon>
    </lineage>
</organism>
<gene>
    <name evidence="2" type="ORF">DW652_02420</name>
</gene>
<sequence length="81" mass="9749">MNKNRKITNELMVALIKYHVLNMRDDEEMNKYIVSELEKKLKRMGNHDTYTKSKTASTEEEREEARQDYPDAVGMHPDFRW</sequence>
<reference evidence="2 3" key="1">
    <citation type="submission" date="2018-08" db="EMBL/GenBank/DDBJ databases">
        <title>A genome reference for cultivated species of the human gut microbiota.</title>
        <authorList>
            <person name="Zou Y."/>
            <person name="Xue W."/>
            <person name="Luo G."/>
        </authorList>
    </citation>
    <scope>NUCLEOTIDE SEQUENCE [LARGE SCALE GENOMIC DNA]</scope>
    <source>
        <strain evidence="2 3">AM23-22</strain>
    </source>
</reference>
<dbReference type="RefSeq" id="WP_118231294.1">
    <property type="nucleotide sequence ID" value="NZ_QRHR01000002.1"/>
</dbReference>
<proteinExistence type="predicted"/>
<feature type="compositionally biased region" description="Basic and acidic residues" evidence="1">
    <location>
        <begin position="45"/>
        <end position="69"/>
    </location>
</feature>
<evidence type="ECO:0000313" key="3">
    <source>
        <dbReference type="Proteomes" id="UP000286186"/>
    </source>
</evidence>
<dbReference type="EMBL" id="QRHR01000002">
    <property type="protein sequence ID" value="RHF90162.1"/>
    <property type="molecule type" value="Genomic_DNA"/>
</dbReference>
<dbReference type="Proteomes" id="UP000286186">
    <property type="component" value="Unassembled WGS sequence"/>
</dbReference>
<protein>
    <submittedName>
        <fullName evidence="2">Complexin-2</fullName>
    </submittedName>
</protein>
<accession>A0A414RAS9</accession>
<dbReference type="AlphaFoldDB" id="A0A414RAS9"/>
<comment type="caution">
    <text evidence="2">The sequence shown here is derived from an EMBL/GenBank/DDBJ whole genome shotgun (WGS) entry which is preliminary data.</text>
</comment>
<feature type="region of interest" description="Disordered" evidence="1">
    <location>
        <begin position="45"/>
        <end position="81"/>
    </location>
</feature>